<organism evidence="1 2">
    <name type="scientific">Sphingomonas panacis</name>
    <dbReference type="NCBI Taxonomy" id="1560345"/>
    <lineage>
        <taxon>Bacteria</taxon>
        <taxon>Pseudomonadati</taxon>
        <taxon>Pseudomonadota</taxon>
        <taxon>Alphaproteobacteria</taxon>
        <taxon>Sphingomonadales</taxon>
        <taxon>Sphingomonadaceae</taxon>
        <taxon>Sphingomonas</taxon>
    </lineage>
</organism>
<name>A0A1B3Z9I8_9SPHN</name>
<evidence type="ECO:0000313" key="2">
    <source>
        <dbReference type="Proteomes" id="UP000094256"/>
    </source>
</evidence>
<reference evidence="1 2" key="1">
    <citation type="submission" date="2016-01" db="EMBL/GenBank/DDBJ databases">
        <title>Complete genome and mega plasmid sequence of Sphingomonas panacis DCY99 elicits systemic resistance in rice to Xanthomonas oryzae.</title>
        <authorList>
            <person name="Kim Y.J."/>
            <person name="Yang D.C."/>
            <person name="Sing P."/>
        </authorList>
    </citation>
    <scope>NUCLEOTIDE SEQUENCE [LARGE SCALE GENOMIC DNA]</scope>
    <source>
        <strain evidence="1 2">DCY99</strain>
    </source>
</reference>
<dbReference type="KEGG" id="span:AWL63_09065"/>
<sequence length="265" mass="29454">MIGIGVTAKDQMANTTDSACNFLESLQRFDLSMLLRHCRASIEQLETALDWFSDLEDEAIIVRAPNPIADALRSLPLQDRERIAEAILSAQQASRQHEDIRVETLEGPNATGAAALLSELLIHRAMMIDVATGGARIQDVDDYYRAREVRIRQSIPDGVAYENSTPICGRGIAIGARNCRNTRIGVSMCASYSAPRSKPLQSALRCLRNPARPQAGSGLTAHCRRRGHSLKPHPLKKISRRSAYYAAKSSYRWRRRSMILQSTKP</sequence>
<accession>A0A1B3Z9I8</accession>
<dbReference type="AlphaFoldDB" id="A0A1B3Z9I8"/>
<keyword evidence="2" id="KW-1185">Reference proteome</keyword>
<evidence type="ECO:0000313" key="1">
    <source>
        <dbReference type="EMBL" id="AOH84092.1"/>
    </source>
</evidence>
<dbReference type="Proteomes" id="UP000094256">
    <property type="component" value="Chromosome"/>
</dbReference>
<gene>
    <name evidence="1" type="ORF">AWL63_09065</name>
</gene>
<proteinExistence type="predicted"/>
<dbReference type="EMBL" id="CP014168">
    <property type="protein sequence ID" value="AOH84092.1"/>
    <property type="molecule type" value="Genomic_DNA"/>
</dbReference>
<protein>
    <submittedName>
        <fullName evidence="1">Uncharacterized protein</fullName>
    </submittedName>
</protein>